<proteinExistence type="predicted"/>
<evidence type="ECO:0008006" key="3">
    <source>
        <dbReference type="Google" id="ProtNLM"/>
    </source>
</evidence>
<keyword evidence="2" id="KW-1185">Reference proteome</keyword>
<dbReference type="InterPro" id="IPR011333">
    <property type="entry name" value="SKP1/BTB/POZ_sf"/>
</dbReference>
<reference evidence="1" key="1">
    <citation type="submission" date="2023-03" db="EMBL/GenBank/DDBJ databases">
        <title>Massive genome expansion in bonnet fungi (Mycena s.s.) driven by repeated elements and novel gene families across ecological guilds.</title>
        <authorList>
            <consortium name="Lawrence Berkeley National Laboratory"/>
            <person name="Harder C.B."/>
            <person name="Miyauchi S."/>
            <person name="Viragh M."/>
            <person name="Kuo A."/>
            <person name="Thoen E."/>
            <person name="Andreopoulos B."/>
            <person name="Lu D."/>
            <person name="Skrede I."/>
            <person name="Drula E."/>
            <person name="Henrissat B."/>
            <person name="Morin E."/>
            <person name="Kohler A."/>
            <person name="Barry K."/>
            <person name="LaButti K."/>
            <person name="Morin E."/>
            <person name="Salamov A."/>
            <person name="Lipzen A."/>
            <person name="Mereny Z."/>
            <person name="Hegedus B."/>
            <person name="Baldrian P."/>
            <person name="Stursova M."/>
            <person name="Weitz H."/>
            <person name="Taylor A."/>
            <person name="Grigoriev I.V."/>
            <person name="Nagy L.G."/>
            <person name="Martin F."/>
            <person name="Kauserud H."/>
        </authorList>
    </citation>
    <scope>NUCLEOTIDE SEQUENCE</scope>
    <source>
        <strain evidence="1">CBHHK182m</strain>
    </source>
</reference>
<accession>A0AAD7HJH8</accession>
<comment type="caution">
    <text evidence="1">The sequence shown here is derived from an EMBL/GenBank/DDBJ whole genome shotgun (WGS) entry which is preliminary data.</text>
</comment>
<gene>
    <name evidence="1" type="ORF">B0H16DRAFT_1335341</name>
</gene>
<dbReference type="Proteomes" id="UP001215598">
    <property type="component" value="Unassembled WGS sequence"/>
</dbReference>
<organism evidence="1 2">
    <name type="scientific">Mycena metata</name>
    <dbReference type="NCBI Taxonomy" id="1033252"/>
    <lineage>
        <taxon>Eukaryota</taxon>
        <taxon>Fungi</taxon>
        <taxon>Dikarya</taxon>
        <taxon>Basidiomycota</taxon>
        <taxon>Agaricomycotina</taxon>
        <taxon>Agaricomycetes</taxon>
        <taxon>Agaricomycetidae</taxon>
        <taxon>Agaricales</taxon>
        <taxon>Marasmiineae</taxon>
        <taxon>Mycenaceae</taxon>
        <taxon>Mycena</taxon>
    </lineage>
</organism>
<protein>
    <recommendedName>
        <fullName evidence="3">BTB domain-containing protein</fullName>
    </recommendedName>
</protein>
<dbReference type="EMBL" id="JARKIB010000229">
    <property type="protein sequence ID" value="KAJ7721474.1"/>
    <property type="molecule type" value="Genomic_DNA"/>
</dbReference>
<sequence length="203" mass="23246">MDWDDGSVYGENLYHSKPWLNLAKHPRFYHADGNLTVIIGDMQYKLHRYLFKKCSWFFQSNGEPTYLLGFTHKDFDHFLSILYPQDYSEEECKTAEEWTSVLTVAVDAGMQDVRRLAIKRLTSLASPVDKIALGHRYNIKEWLGPAYLALAMRKEPISSLEGAKIGIEALVRVAALKDEVFANLTSYVDQNKFSELFASKLAL</sequence>
<name>A0AAD7HJH8_9AGAR</name>
<evidence type="ECO:0000313" key="2">
    <source>
        <dbReference type="Proteomes" id="UP001215598"/>
    </source>
</evidence>
<dbReference type="AlphaFoldDB" id="A0AAD7HJH8"/>
<dbReference type="SUPFAM" id="SSF54695">
    <property type="entry name" value="POZ domain"/>
    <property type="match status" value="1"/>
</dbReference>
<evidence type="ECO:0000313" key="1">
    <source>
        <dbReference type="EMBL" id="KAJ7721474.1"/>
    </source>
</evidence>